<feature type="compositionally biased region" description="Basic and acidic residues" evidence="1">
    <location>
        <begin position="94"/>
        <end position="104"/>
    </location>
</feature>
<evidence type="ECO:0000313" key="2">
    <source>
        <dbReference type="EMBL" id="GEP02516.1"/>
    </source>
</evidence>
<dbReference type="AlphaFoldDB" id="A0A512IXV1"/>
<organism evidence="2 4">
    <name type="scientific">Methylobacterium oxalidis</name>
    <dbReference type="NCBI Taxonomy" id="944322"/>
    <lineage>
        <taxon>Bacteria</taxon>
        <taxon>Pseudomonadati</taxon>
        <taxon>Pseudomonadota</taxon>
        <taxon>Alphaproteobacteria</taxon>
        <taxon>Hyphomicrobiales</taxon>
        <taxon>Methylobacteriaceae</taxon>
        <taxon>Methylobacterium</taxon>
    </lineage>
</organism>
<dbReference type="EMBL" id="BJZU01000004">
    <property type="protein sequence ID" value="GEP02516.1"/>
    <property type="molecule type" value="Genomic_DNA"/>
</dbReference>
<dbReference type="EMBL" id="BSPK01000117">
    <property type="protein sequence ID" value="GLS67895.1"/>
    <property type="molecule type" value="Genomic_DNA"/>
</dbReference>
<keyword evidence="5" id="KW-1185">Reference proteome</keyword>
<gene>
    <name evidence="3" type="ORF">GCM10007888_62800</name>
    <name evidence="2" type="ORF">MOX02_05540</name>
</gene>
<protein>
    <submittedName>
        <fullName evidence="2">Uncharacterized protein</fullName>
    </submittedName>
</protein>
<evidence type="ECO:0000313" key="4">
    <source>
        <dbReference type="Proteomes" id="UP000321960"/>
    </source>
</evidence>
<reference evidence="3" key="4">
    <citation type="submission" date="2023-01" db="EMBL/GenBank/DDBJ databases">
        <title>Draft genome sequence of Methylobacterium oxalidis strain NBRC 107715.</title>
        <authorList>
            <person name="Sun Q."/>
            <person name="Mori K."/>
        </authorList>
    </citation>
    <scope>NUCLEOTIDE SEQUENCE</scope>
    <source>
        <strain evidence="3">NBRC 107715</strain>
    </source>
</reference>
<feature type="compositionally biased region" description="Basic and acidic residues" evidence="1">
    <location>
        <begin position="135"/>
        <end position="145"/>
    </location>
</feature>
<dbReference type="OrthoDB" id="7996407at2"/>
<reference evidence="2 4" key="3">
    <citation type="submission" date="2019-07" db="EMBL/GenBank/DDBJ databases">
        <title>Whole genome shotgun sequence of Methylobacterium oxalidis NBRC 107715.</title>
        <authorList>
            <person name="Hosoyama A."/>
            <person name="Uohara A."/>
            <person name="Ohji S."/>
            <person name="Ichikawa N."/>
        </authorList>
    </citation>
    <scope>NUCLEOTIDE SEQUENCE [LARGE SCALE GENOMIC DNA]</scope>
    <source>
        <strain evidence="2 4">NBRC 107715</strain>
    </source>
</reference>
<comment type="caution">
    <text evidence="2">The sequence shown here is derived from an EMBL/GenBank/DDBJ whole genome shotgun (WGS) entry which is preliminary data.</text>
</comment>
<accession>A0A512IXV1</accession>
<dbReference type="Proteomes" id="UP000321960">
    <property type="component" value="Unassembled WGS sequence"/>
</dbReference>
<reference evidence="5" key="2">
    <citation type="journal article" date="2019" name="Int. J. Syst. Evol. Microbiol.">
        <title>The Global Catalogue of Microorganisms (GCM) 10K type strain sequencing project: providing services to taxonomists for standard genome sequencing and annotation.</title>
        <authorList>
            <consortium name="The Broad Institute Genomics Platform"/>
            <consortium name="The Broad Institute Genome Sequencing Center for Infectious Disease"/>
            <person name="Wu L."/>
            <person name="Ma J."/>
        </authorList>
    </citation>
    <scope>NUCLEOTIDE SEQUENCE [LARGE SCALE GENOMIC DNA]</scope>
    <source>
        <strain evidence="5">NBRC 107715</strain>
    </source>
</reference>
<dbReference type="Proteomes" id="UP001156856">
    <property type="component" value="Unassembled WGS sequence"/>
</dbReference>
<evidence type="ECO:0000256" key="1">
    <source>
        <dbReference type="SAM" id="MobiDB-lite"/>
    </source>
</evidence>
<evidence type="ECO:0000313" key="5">
    <source>
        <dbReference type="Proteomes" id="UP001156856"/>
    </source>
</evidence>
<reference evidence="3" key="1">
    <citation type="journal article" date="2014" name="Int. J. Syst. Evol. Microbiol.">
        <title>Complete genome of a new Firmicutes species belonging to the dominant human colonic microbiota ('Ruminococcus bicirculans') reveals two chromosomes and a selective capacity to utilize plant glucans.</title>
        <authorList>
            <consortium name="NISC Comparative Sequencing Program"/>
            <person name="Wegmann U."/>
            <person name="Louis P."/>
            <person name="Goesmann A."/>
            <person name="Henrissat B."/>
            <person name="Duncan S.H."/>
            <person name="Flint H.J."/>
        </authorList>
    </citation>
    <scope>NUCLEOTIDE SEQUENCE</scope>
    <source>
        <strain evidence="3">NBRC 107715</strain>
    </source>
</reference>
<proteinExistence type="predicted"/>
<sequence>MREVRYWHSRLFWQTYGRDRSWKGFPRQDASGCYLTMGYRILLDDGQPEDGEPSREPSAPMRTAQVRTAPSAPAPAEPRAENQAGAGSIPRPIDPARERSDRRAPYRRFGHSGGFDGYEGRMATSEPARPAKAPLGDRRPKGGQR</sequence>
<name>A0A512IXV1_9HYPH</name>
<evidence type="ECO:0000313" key="3">
    <source>
        <dbReference type="EMBL" id="GLS67895.1"/>
    </source>
</evidence>
<dbReference type="RefSeq" id="WP_147024180.1">
    <property type="nucleotide sequence ID" value="NZ_BJZU01000004.1"/>
</dbReference>
<feature type="region of interest" description="Disordered" evidence="1">
    <location>
        <begin position="43"/>
        <end position="145"/>
    </location>
</feature>